<dbReference type="Proteomes" id="UP001384579">
    <property type="component" value="Unassembled WGS sequence"/>
</dbReference>
<evidence type="ECO:0000313" key="1">
    <source>
        <dbReference type="EMBL" id="MEK0184819.1"/>
    </source>
</evidence>
<protein>
    <submittedName>
        <fullName evidence="1">Uncharacterized protein</fullName>
    </submittedName>
</protein>
<organism evidence="1 2">
    <name type="scientific">Microcoleus anatoxicus PTRS2</name>
    <dbReference type="NCBI Taxonomy" id="2705321"/>
    <lineage>
        <taxon>Bacteria</taxon>
        <taxon>Bacillati</taxon>
        <taxon>Cyanobacteriota</taxon>
        <taxon>Cyanophyceae</taxon>
        <taxon>Oscillatoriophycideae</taxon>
        <taxon>Oscillatoriales</taxon>
        <taxon>Microcoleaceae</taxon>
        <taxon>Microcoleus</taxon>
        <taxon>Microcoleus anatoxicus</taxon>
    </lineage>
</organism>
<dbReference type="RefSeq" id="WP_340541369.1">
    <property type="nucleotide sequence ID" value="NZ_JBBLXS010000075.1"/>
</dbReference>
<evidence type="ECO:0000313" key="2">
    <source>
        <dbReference type="Proteomes" id="UP001384579"/>
    </source>
</evidence>
<keyword evidence="2" id="KW-1185">Reference proteome</keyword>
<name>A0ABU8YKA0_9CYAN</name>
<reference evidence="1 2" key="1">
    <citation type="journal article" date="2020" name="Harmful Algae">
        <title>Molecular and morphological characterization of a novel dihydroanatoxin-a producing Microcoleus species (cyanobacteria) from the Russian River, California, USA.</title>
        <authorList>
            <person name="Conklin K.Y."/>
            <person name="Stancheva R."/>
            <person name="Otten T.G."/>
            <person name="Fadness R."/>
            <person name="Boyer G.L."/>
            <person name="Read B."/>
            <person name="Zhang X."/>
            <person name="Sheath R.G."/>
        </authorList>
    </citation>
    <scope>NUCLEOTIDE SEQUENCE [LARGE SCALE GENOMIC DNA]</scope>
    <source>
        <strain evidence="1 2">PTRS2</strain>
    </source>
</reference>
<proteinExistence type="predicted"/>
<gene>
    <name evidence="1" type="ORF">WMG39_08100</name>
</gene>
<accession>A0ABU8YKA0</accession>
<dbReference type="EMBL" id="JBBLXS010000075">
    <property type="protein sequence ID" value="MEK0184819.1"/>
    <property type="molecule type" value="Genomic_DNA"/>
</dbReference>
<comment type="caution">
    <text evidence="1">The sequence shown here is derived from an EMBL/GenBank/DDBJ whole genome shotgun (WGS) entry which is preliminary data.</text>
</comment>
<sequence>MSYYQGCLLEKTETGYFVTFPSRNKLLLKGAETLEDCQHWIDRQLALVAIEQVYKGL</sequence>